<protein>
    <submittedName>
        <fullName evidence="4">Cobaltochelatase subunit CobN</fullName>
    </submittedName>
</protein>
<dbReference type="Proteomes" id="UP000235925">
    <property type="component" value="Unassembled WGS sequence"/>
</dbReference>
<name>A0A2N8S030_STUST</name>
<dbReference type="InterPro" id="IPR003672">
    <property type="entry name" value="CobN/Mg_chltase"/>
</dbReference>
<dbReference type="CDD" id="cd10150">
    <property type="entry name" value="CobN_like"/>
    <property type="match status" value="1"/>
</dbReference>
<dbReference type="RefSeq" id="WP_102825849.1">
    <property type="nucleotide sequence ID" value="NZ_CP139348.1"/>
</dbReference>
<keyword evidence="1" id="KW-1133">Transmembrane helix</keyword>
<feature type="signal peptide" evidence="2">
    <location>
        <begin position="1"/>
        <end position="23"/>
    </location>
</feature>
<proteinExistence type="predicted"/>
<evidence type="ECO:0000313" key="5">
    <source>
        <dbReference type="Proteomes" id="UP000235925"/>
    </source>
</evidence>
<reference evidence="4 5" key="1">
    <citation type="submission" date="2018-01" db="EMBL/GenBank/DDBJ databases">
        <title>Denitrification phenotypes of diverse strains of Pseudomonas stutzeri.</title>
        <authorList>
            <person name="Milligan D.A."/>
            <person name="Bergaust L."/>
            <person name="Bakken L.R."/>
            <person name="Frostegard A."/>
        </authorList>
    </citation>
    <scope>NUCLEOTIDE SEQUENCE [LARGE SCALE GENOMIC DNA]</scope>
    <source>
        <strain evidence="4 5">KC</strain>
    </source>
</reference>
<feature type="transmembrane region" description="Helical" evidence="1">
    <location>
        <begin position="1264"/>
        <end position="1282"/>
    </location>
</feature>
<evidence type="ECO:0000256" key="1">
    <source>
        <dbReference type="SAM" id="Phobius"/>
    </source>
</evidence>
<keyword evidence="1" id="KW-0812">Transmembrane</keyword>
<organism evidence="4 5">
    <name type="scientific">Stutzerimonas stutzeri</name>
    <name type="common">Pseudomonas stutzeri</name>
    <dbReference type="NCBI Taxonomy" id="316"/>
    <lineage>
        <taxon>Bacteria</taxon>
        <taxon>Pseudomonadati</taxon>
        <taxon>Pseudomonadota</taxon>
        <taxon>Gammaproteobacteria</taxon>
        <taxon>Pseudomonadales</taxon>
        <taxon>Pseudomonadaceae</taxon>
        <taxon>Stutzerimonas</taxon>
    </lineage>
</organism>
<gene>
    <name evidence="4" type="ORF">CXK92_15145</name>
</gene>
<dbReference type="EMBL" id="POUN01000004">
    <property type="protein sequence ID" value="PNF79961.1"/>
    <property type="molecule type" value="Genomic_DNA"/>
</dbReference>
<comment type="caution">
    <text evidence="4">The sequence shown here is derived from an EMBL/GenBank/DDBJ whole genome shotgun (WGS) entry which is preliminary data.</text>
</comment>
<feature type="domain" description="CobN/magnesium chelatase" evidence="3">
    <location>
        <begin position="132"/>
        <end position="1185"/>
    </location>
</feature>
<keyword evidence="2" id="KW-0732">Signal</keyword>
<feature type="chain" id="PRO_5014634143" evidence="2">
    <location>
        <begin position="24"/>
        <end position="1302"/>
    </location>
</feature>
<dbReference type="NCBIfam" id="NF004644">
    <property type="entry name" value="PRK05989.2-2"/>
    <property type="match status" value="1"/>
</dbReference>
<evidence type="ECO:0000259" key="3">
    <source>
        <dbReference type="Pfam" id="PF02514"/>
    </source>
</evidence>
<evidence type="ECO:0000313" key="4">
    <source>
        <dbReference type="EMBL" id="PNF79961.1"/>
    </source>
</evidence>
<evidence type="ECO:0000256" key="2">
    <source>
        <dbReference type="SAM" id="SignalP"/>
    </source>
</evidence>
<dbReference type="Pfam" id="PF02514">
    <property type="entry name" value="CobN-Mg_chel"/>
    <property type="match status" value="1"/>
</dbReference>
<dbReference type="OrthoDB" id="9757976at2"/>
<dbReference type="PANTHER" id="PTHR44119:SF4">
    <property type="entry name" value="AEROBIC COBALTOCHELATASE SUBUNIT COBN"/>
    <property type="match status" value="1"/>
</dbReference>
<sequence>MRCLIQTSLVILALASLAEPAFAEPAQQRAPQVKVVTTDFVLQGKLDRLAGWAEESGVTLSSTRVPSAALGDQLAARANLLIMDTPRPADLATVQQALGDRLNTTNTPWIRIGGGAPASGNLPAAVARRLIGYYANGGEQNLRNLFVYFRAWHDGAEAESISAPTELASTGFHHPDAPAPFATPADYLSWGAERWPPEAPRVAFAIHRGALVDGQLRLIDELIRRSEARGQAPLAFWADDKDPHALGKILEPVDSEVLVNLQHMQNGAARQAEFLALGIPVLSTLTWREGDRAHWRASNSGVMPRTAATMLTVPESWGMTDPLVIAAIEDGEPTPIPEQVDALLGKIDSLSRLRRLAPFEKRLALMFWNHPDGEKNISASNLNVPRSLARLSIALQQSGHDVLPRDENELIETAQRLLGGYYRPETLDDLLADHLALTLPLEDYQRWLATLPERNRQALTERWGDPAAHWALRNIDGTPHFVIPAVRLGKLMLLPQPPRAGRPGEAYHDGKIPPDHLYLAAYQALREAFKADALIHFGTHGTQEWLPGKDRGLAAGDYPFLALGDLPVFYPYIQDNIGEAIQARRRGRAVIISHQTPPFAPAGLYDELRDLHVLIHEYQQLDQGAVRETTAERIRQFALQSRMLEDLGWSEERMLADPDGFLQVLHDHLHEIAEANVPLGLHTFGEAASPGHRLATVLQQLGPAFLQALKLPAEEPLAEDFTGLQASLPYRTLQRFLRDGEQPGSIDDPHLREQIERAMELDANLADTGEIEALLAGLAGGFVAPGPGGDPVRNPDVPSGRNLYAFEAEKLPTRAAYEAGGKALEQLLASYRDEHGGNTPQKLAFSLWSSEAMRHLGVLESQVLHALGVRPVWDVGGRVRSLEIIPLAELDRPRIDVVVQVTSVYRDQFDGFMRLLADVVEQLAALDEPGNVLASNSSALAQRLRDQGVEANRAEQLAQLRLFGNEPGDYGTGVSQLTLDSTRCEDEAQLAEQFLSRLQYGYGTKSWGEKVDGQNLFAEQLKGVQAAVMARSSELNGVLSTDHPFEFLGGLSLAVRHLDGTSPSLYISDLRKSEPRTTGAASYLARELRSRYLNPQWITAMQQEGYAGTLEILNVANNLWGWQAADRSMVRADQWQALHDTFVKDQRELGLSQWFQDNNPTAQAQLIERMVEAIRKGYWNAPEETRRELTERWQALTRDHGADAGEPATREFIEQMAIGYGLALNAPQPSPDAPTSDATMPGETVRGQVMQEVAEQPSEAPSPLRLALGIAALLICLLLGAVRQALANRRIATTPDRKNPIQ</sequence>
<accession>A0A2N8S030</accession>
<keyword evidence="1" id="KW-0472">Membrane</keyword>
<dbReference type="PANTHER" id="PTHR44119">
    <property type="entry name" value="MAGNESIUM-CHELATASE SUBUNIT CHLH, CHLOROPLASTIC"/>
    <property type="match status" value="1"/>
</dbReference>